<evidence type="ECO:0000256" key="1">
    <source>
        <dbReference type="ARBA" id="ARBA00022801"/>
    </source>
</evidence>
<dbReference type="NCBIfam" id="TIGR00229">
    <property type="entry name" value="sensory_box"/>
    <property type="match status" value="1"/>
</dbReference>
<dbReference type="Pfam" id="PF13426">
    <property type="entry name" value="PAS_9"/>
    <property type="match status" value="1"/>
</dbReference>
<dbReference type="Pfam" id="PF07228">
    <property type="entry name" value="SpoIIE"/>
    <property type="match status" value="1"/>
</dbReference>
<evidence type="ECO:0000313" key="4">
    <source>
        <dbReference type="EMBL" id="KIX12078.1"/>
    </source>
</evidence>
<sequence length="359" mass="40019">MLHHTTDGIYVTDLKCRILYWNKAAERITGWSAEEVIGVPCHNDVLVHVDRKGKPLCKPGLCPLHRAMASDRQSKSAVLLFAKKKDGSRVPVTVSVAPLRNKDGKVIGGVEVFRDETERIRNLRRARQIQHHVMSFEKPKGKICFETVYHPVEAIGGDYFNIRTLKNGKHAFLMADITGHGTAAALYTMALHAMWQERSPLHHQPARLFTVLNNDLENIFLGDSFCSAFMGVVDPLTGRVVYASAGHPPPLVRHKDGSLDKLEPLDMLLGTIKNQKYQQVEYELKPGELLFLFSDAAFETADPKGLAFGHDRLADLLREADPADCPGFLAKLEDNLLKHSQTVALDDDLTLMTVLNNGQ</sequence>
<dbReference type="STRING" id="1429043.X474_19725"/>
<dbReference type="SMART" id="SM00331">
    <property type="entry name" value="PP2C_SIG"/>
    <property type="match status" value="1"/>
</dbReference>
<dbReference type="InterPro" id="IPR001932">
    <property type="entry name" value="PPM-type_phosphatase-like_dom"/>
</dbReference>
<feature type="domain" description="PAC" evidence="3">
    <location>
        <begin position="75"/>
        <end position="128"/>
    </location>
</feature>
<dbReference type="PANTHER" id="PTHR43156">
    <property type="entry name" value="STAGE II SPORULATION PROTEIN E-RELATED"/>
    <property type="match status" value="1"/>
</dbReference>
<dbReference type="Gene3D" id="3.60.40.10">
    <property type="entry name" value="PPM-type phosphatase domain"/>
    <property type="match status" value="1"/>
</dbReference>
<reference evidence="4 5" key="1">
    <citation type="submission" date="2013-11" db="EMBL/GenBank/DDBJ databases">
        <title>Metagenomic analysis of a methanogenic consortium involved in long chain n-alkane degradation.</title>
        <authorList>
            <person name="Davidova I.A."/>
            <person name="Callaghan A.V."/>
            <person name="Wawrik B."/>
            <person name="Pruitt S."/>
            <person name="Marks C."/>
            <person name="Duncan K.E."/>
            <person name="Suflita J.M."/>
        </authorList>
    </citation>
    <scope>NUCLEOTIDE SEQUENCE [LARGE SCALE GENOMIC DNA]</scope>
    <source>
        <strain evidence="4 5">SPR</strain>
    </source>
</reference>
<dbReference type="InterPro" id="IPR035965">
    <property type="entry name" value="PAS-like_dom_sf"/>
</dbReference>
<evidence type="ECO:0000313" key="5">
    <source>
        <dbReference type="Proteomes" id="UP000032233"/>
    </source>
</evidence>
<name>A0A0D2HNF4_9BACT</name>
<dbReference type="AlphaFoldDB" id="A0A0D2HNF4"/>
<feature type="domain" description="PAS" evidence="2">
    <location>
        <begin position="1"/>
        <end position="38"/>
    </location>
</feature>
<dbReference type="PROSITE" id="PS50112">
    <property type="entry name" value="PAS"/>
    <property type="match status" value="1"/>
</dbReference>
<dbReference type="InterPro" id="IPR000014">
    <property type="entry name" value="PAS"/>
</dbReference>
<protein>
    <submittedName>
        <fullName evidence="4">Diguanylate cyclase</fullName>
    </submittedName>
</protein>
<dbReference type="InterPro" id="IPR052016">
    <property type="entry name" value="Bact_Sigma-Reg"/>
</dbReference>
<keyword evidence="1" id="KW-0378">Hydrolase</keyword>
<comment type="caution">
    <text evidence="4">The sequence shown here is derived from an EMBL/GenBank/DDBJ whole genome shotgun (WGS) entry which is preliminary data.</text>
</comment>
<dbReference type="Gene3D" id="3.30.450.20">
    <property type="entry name" value="PAS domain"/>
    <property type="match status" value="1"/>
</dbReference>
<evidence type="ECO:0000259" key="3">
    <source>
        <dbReference type="PROSITE" id="PS50113"/>
    </source>
</evidence>
<organism evidence="4 5">
    <name type="scientific">Dethiosulfatarculus sandiegensis</name>
    <dbReference type="NCBI Taxonomy" id="1429043"/>
    <lineage>
        <taxon>Bacteria</taxon>
        <taxon>Pseudomonadati</taxon>
        <taxon>Thermodesulfobacteriota</taxon>
        <taxon>Desulfarculia</taxon>
        <taxon>Desulfarculales</taxon>
        <taxon>Desulfarculaceae</taxon>
        <taxon>Dethiosulfatarculus</taxon>
    </lineage>
</organism>
<dbReference type="FunCoup" id="A0A0D2HNF4">
    <property type="interactions" value="11"/>
</dbReference>
<dbReference type="Proteomes" id="UP000032233">
    <property type="component" value="Unassembled WGS sequence"/>
</dbReference>
<accession>A0A0D2HNF4</accession>
<keyword evidence="5" id="KW-1185">Reference proteome</keyword>
<dbReference type="CDD" id="cd00130">
    <property type="entry name" value="PAS"/>
    <property type="match status" value="1"/>
</dbReference>
<evidence type="ECO:0000259" key="2">
    <source>
        <dbReference type="PROSITE" id="PS50112"/>
    </source>
</evidence>
<dbReference type="InParanoid" id="A0A0D2HNF4"/>
<dbReference type="SUPFAM" id="SSF81606">
    <property type="entry name" value="PP2C-like"/>
    <property type="match status" value="1"/>
</dbReference>
<dbReference type="EMBL" id="AZAC01000034">
    <property type="protein sequence ID" value="KIX12078.1"/>
    <property type="molecule type" value="Genomic_DNA"/>
</dbReference>
<dbReference type="SUPFAM" id="SSF55785">
    <property type="entry name" value="PYP-like sensor domain (PAS domain)"/>
    <property type="match status" value="1"/>
</dbReference>
<dbReference type="InterPro" id="IPR000700">
    <property type="entry name" value="PAS-assoc_C"/>
</dbReference>
<dbReference type="PROSITE" id="PS50113">
    <property type="entry name" value="PAC"/>
    <property type="match status" value="1"/>
</dbReference>
<dbReference type="InterPro" id="IPR036457">
    <property type="entry name" value="PPM-type-like_dom_sf"/>
</dbReference>
<dbReference type="PANTHER" id="PTHR43156:SF2">
    <property type="entry name" value="STAGE II SPORULATION PROTEIN E"/>
    <property type="match status" value="1"/>
</dbReference>
<proteinExistence type="predicted"/>
<gene>
    <name evidence="4" type="ORF">X474_19725</name>
</gene>
<dbReference type="GO" id="GO:0016791">
    <property type="term" value="F:phosphatase activity"/>
    <property type="evidence" value="ECO:0007669"/>
    <property type="project" value="TreeGrafter"/>
</dbReference>